<name>A0A6J4R1D4_9ACTN</name>
<protein>
    <recommendedName>
        <fullName evidence="2">DUF488 domain-containing protein</fullName>
    </recommendedName>
</protein>
<gene>
    <name evidence="1" type="ORF">AVDCRST_MAG25-467</name>
</gene>
<sequence>MNGAGIRRLLDVRLNNASQLSGFARSADLPFFLKNLCGAEYLHEPRLAPTREMLDAYRKGRVGWPAYEEAFTQLLEERRVEETLNRDLFDVPTVLLCSEAGPERCHRRLVLEYLDRAWGGIRAVHL</sequence>
<accession>A0A6J4R1D4</accession>
<proteinExistence type="predicted"/>
<evidence type="ECO:0008006" key="2">
    <source>
        <dbReference type="Google" id="ProtNLM"/>
    </source>
</evidence>
<reference evidence="1" key="1">
    <citation type="submission" date="2020-02" db="EMBL/GenBank/DDBJ databases">
        <authorList>
            <person name="Meier V. D."/>
        </authorList>
    </citation>
    <scope>NUCLEOTIDE SEQUENCE</scope>
    <source>
        <strain evidence="1">AVDCRST_MAG25</strain>
    </source>
</reference>
<dbReference type="InterPro" id="IPR007438">
    <property type="entry name" value="DUF488"/>
</dbReference>
<dbReference type="AlphaFoldDB" id="A0A6J4R1D4"/>
<evidence type="ECO:0000313" key="1">
    <source>
        <dbReference type="EMBL" id="CAA9458347.1"/>
    </source>
</evidence>
<dbReference type="EMBL" id="CADCVI010000035">
    <property type="protein sequence ID" value="CAA9458347.1"/>
    <property type="molecule type" value="Genomic_DNA"/>
</dbReference>
<dbReference type="Pfam" id="PF04343">
    <property type="entry name" value="DUF488"/>
    <property type="match status" value="1"/>
</dbReference>
<organism evidence="1">
    <name type="scientific">uncultured Rubrobacteraceae bacterium</name>
    <dbReference type="NCBI Taxonomy" id="349277"/>
    <lineage>
        <taxon>Bacteria</taxon>
        <taxon>Bacillati</taxon>
        <taxon>Actinomycetota</taxon>
        <taxon>Rubrobacteria</taxon>
        <taxon>Rubrobacterales</taxon>
        <taxon>Rubrobacteraceae</taxon>
        <taxon>environmental samples</taxon>
    </lineage>
</organism>